<dbReference type="InterPro" id="IPR009057">
    <property type="entry name" value="Homeodomain-like_sf"/>
</dbReference>
<organism evidence="11 12">
    <name type="scientific">Linum tenue</name>
    <dbReference type="NCBI Taxonomy" id="586396"/>
    <lineage>
        <taxon>Eukaryota</taxon>
        <taxon>Viridiplantae</taxon>
        <taxon>Streptophyta</taxon>
        <taxon>Embryophyta</taxon>
        <taxon>Tracheophyta</taxon>
        <taxon>Spermatophyta</taxon>
        <taxon>Magnoliopsida</taxon>
        <taxon>eudicotyledons</taxon>
        <taxon>Gunneridae</taxon>
        <taxon>Pentapetalae</taxon>
        <taxon>rosids</taxon>
        <taxon>fabids</taxon>
        <taxon>Malpighiales</taxon>
        <taxon>Linaceae</taxon>
        <taxon>Linum</taxon>
    </lineage>
</organism>
<dbReference type="CDD" id="cd11660">
    <property type="entry name" value="SANT_TRF"/>
    <property type="match status" value="1"/>
</dbReference>
<name>A0AAV0PN62_9ROSI</name>
<dbReference type="PANTHER" id="PTHR47122:SF5">
    <property type="entry name" value="TRF-LIKE 8"/>
    <property type="match status" value="1"/>
</dbReference>
<gene>
    <name evidence="11" type="ORF">LITE_LOCUS39225</name>
</gene>
<dbReference type="SUPFAM" id="SSF74784">
    <property type="entry name" value="Translin"/>
    <property type="match status" value="1"/>
</dbReference>
<evidence type="ECO:0008006" key="13">
    <source>
        <dbReference type="Google" id="ProtNLM"/>
    </source>
</evidence>
<dbReference type="PROSITE" id="PS50090">
    <property type="entry name" value="MYB_LIKE"/>
    <property type="match status" value="1"/>
</dbReference>
<dbReference type="GO" id="GO:0003697">
    <property type="term" value="F:single-stranded DNA binding"/>
    <property type="evidence" value="ECO:0007669"/>
    <property type="project" value="InterPro"/>
</dbReference>
<evidence type="ECO:0000256" key="6">
    <source>
        <dbReference type="ARBA" id="ARBA00023125"/>
    </source>
</evidence>
<evidence type="ECO:0000256" key="2">
    <source>
        <dbReference type="ARBA" id="ARBA00004496"/>
    </source>
</evidence>
<evidence type="ECO:0000256" key="5">
    <source>
        <dbReference type="ARBA" id="ARBA00022884"/>
    </source>
</evidence>
<feature type="region of interest" description="Disordered" evidence="8">
    <location>
        <begin position="436"/>
        <end position="482"/>
    </location>
</feature>
<dbReference type="GO" id="GO:0043565">
    <property type="term" value="F:sequence-specific DNA binding"/>
    <property type="evidence" value="ECO:0007669"/>
    <property type="project" value="InterPro"/>
</dbReference>
<comment type="subcellular location">
    <subcellularLocation>
        <location evidence="2">Cytoplasm</location>
    </subcellularLocation>
    <subcellularLocation>
        <location evidence="1">Nucleus</location>
    </subcellularLocation>
</comment>
<dbReference type="AlphaFoldDB" id="A0AAV0PN62"/>
<evidence type="ECO:0000256" key="3">
    <source>
        <dbReference type="ARBA" id="ARBA00005902"/>
    </source>
</evidence>
<evidence type="ECO:0000256" key="1">
    <source>
        <dbReference type="ARBA" id="ARBA00004123"/>
    </source>
</evidence>
<keyword evidence="12" id="KW-1185">Reference proteome</keyword>
<sequence>MKSAFRTACFITRSASFLNPKPNCLPISRPLSPAITTPAALPLPLVIASSSSLTQPFRPFCLSASMAGAGADAGNSLSSLESQFKGFRSQLEESGSLRDRIRTVVSDIESTTRVMQANLLLVHQSRPVQDILEEAKAQIVKLGDLYKQLAEIVREVPGQYYRRDLCLVQLLNGSEFGLDVEDYLVGICFMSNEMPRYVVNQVTAGNYDCPRKVMKFLTDLHAAFRMLNLRNDFLRKKFDGMKYDLRRVEEVYYDVKIRGFDDFLFKTVNSSSGSSDKMDIKSRFDAFGYTKSPQGKDDDFLAPASRGEAGDFWPMLAEPKAENRSVDGFVWYDNKSSWSWTESEIDEFLQALEYNPKGGLGYSGAEAQDIVELEALDELLGGIYEVDSFFEANKSSTKCEESQSPGLSSRSNGDAARAAVLGSAESARAAVLEAQCNNDPKNLNQMDSKPSNIDSSDDLNTPSESEDDFKEKQRSKRCSVRRKNHTMWTTEEVRKLVDGVAQLGTGRWTDIKKLHFPSSSHRTPMDLRDKWRNLLRTACAEHDLKHKRRNKRVGEEKKAGIGGVTEPLLLRVSELASIHPYPRIVRGGMYMRNKD</sequence>
<evidence type="ECO:0000256" key="4">
    <source>
        <dbReference type="ARBA" id="ARBA00022490"/>
    </source>
</evidence>
<dbReference type="InterPro" id="IPR001005">
    <property type="entry name" value="SANT/Myb"/>
</dbReference>
<dbReference type="Gene3D" id="1.20.58.200">
    <property type="entry name" value="Translin, domain 2"/>
    <property type="match status" value="1"/>
</dbReference>
<dbReference type="GO" id="GO:0005737">
    <property type="term" value="C:cytoplasm"/>
    <property type="evidence" value="ECO:0007669"/>
    <property type="project" value="UniProtKB-SubCell"/>
</dbReference>
<comment type="caution">
    <text evidence="11">The sequence shown here is derived from an EMBL/GenBank/DDBJ whole genome shotgun (WGS) entry which is preliminary data.</text>
</comment>
<proteinExistence type="inferred from homology"/>
<dbReference type="GO" id="GO:0005634">
    <property type="term" value="C:nucleus"/>
    <property type="evidence" value="ECO:0007669"/>
    <property type="project" value="UniProtKB-SubCell"/>
</dbReference>
<dbReference type="InterPro" id="IPR016069">
    <property type="entry name" value="Translin_C"/>
</dbReference>
<dbReference type="InterPro" id="IPR016068">
    <property type="entry name" value="Translin_N"/>
</dbReference>
<dbReference type="Pfam" id="PF00249">
    <property type="entry name" value="Myb_DNA-binding"/>
    <property type="match status" value="1"/>
</dbReference>
<evidence type="ECO:0000256" key="7">
    <source>
        <dbReference type="ARBA" id="ARBA00023242"/>
    </source>
</evidence>
<dbReference type="InterPro" id="IPR002848">
    <property type="entry name" value="Translin_fam"/>
</dbReference>
<evidence type="ECO:0000256" key="8">
    <source>
        <dbReference type="SAM" id="MobiDB-lite"/>
    </source>
</evidence>
<evidence type="ECO:0000259" key="9">
    <source>
        <dbReference type="PROSITE" id="PS50090"/>
    </source>
</evidence>
<comment type="similarity">
    <text evidence="3">Belongs to the translin family.</text>
</comment>
<dbReference type="CDD" id="cd14819">
    <property type="entry name" value="Translin"/>
    <property type="match status" value="1"/>
</dbReference>
<dbReference type="GO" id="GO:0016070">
    <property type="term" value="P:RNA metabolic process"/>
    <property type="evidence" value="ECO:0007669"/>
    <property type="project" value="InterPro"/>
</dbReference>
<accession>A0AAV0PN62</accession>
<keyword evidence="7" id="KW-0539">Nucleus</keyword>
<dbReference type="Gene3D" id="1.20.58.190">
    <property type="entry name" value="Translin, domain 1"/>
    <property type="match status" value="1"/>
</dbReference>
<dbReference type="Gene3D" id="1.10.246.220">
    <property type="match status" value="1"/>
</dbReference>
<reference evidence="11" key="1">
    <citation type="submission" date="2022-08" db="EMBL/GenBank/DDBJ databases">
        <authorList>
            <person name="Gutierrez-Valencia J."/>
        </authorList>
    </citation>
    <scope>NUCLEOTIDE SEQUENCE</scope>
</reference>
<dbReference type="Pfam" id="PF01997">
    <property type="entry name" value="Translin"/>
    <property type="match status" value="1"/>
</dbReference>
<dbReference type="InterPro" id="IPR036081">
    <property type="entry name" value="Translin_sf"/>
</dbReference>
<feature type="domain" description="HTH myb-type" evidence="10">
    <location>
        <begin position="482"/>
        <end position="539"/>
    </location>
</feature>
<keyword evidence="5" id="KW-0694">RNA-binding</keyword>
<dbReference type="PROSITE" id="PS51294">
    <property type="entry name" value="HTH_MYB"/>
    <property type="match status" value="1"/>
</dbReference>
<feature type="domain" description="Myb-like" evidence="9">
    <location>
        <begin position="488"/>
        <end position="535"/>
    </location>
</feature>
<dbReference type="InterPro" id="IPR033956">
    <property type="entry name" value="Translin"/>
</dbReference>
<keyword evidence="6" id="KW-0238">DNA-binding</keyword>
<evidence type="ECO:0000259" key="10">
    <source>
        <dbReference type="PROSITE" id="PS51294"/>
    </source>
</evidence>
<protein>
    <recommendedName>
        <fullName evidence="13">Myb-like domain-containing protein</fullName>
    </recommendedName>
</protein>
<dbReference type="Proteomes" id="UP001154282">
    <property type="component" value="Unassembled WGS sequence"/>
</dbReference>
<keyword evidence="4" id="KW-0963">Cytoplasm</keyword>
<dbReference type="SUPFAM" id="SSF46689">
    <property type="entry name" value="Homeodomain-like"/>
    <property type="match status" value="1"/>
</dbReference>
<evidence type="ECO:0000313" key="11">
    <source>
        <dbReference type="EMBL" id="CAI0472336.1"/>
    </source>
</evidence>
<feature type="compositionally biased region" description="Basic residues" evidence="8">
    <location>
        <begin position="473"/>
        <end position="482"/>
    </location>
</feature>
<dbReference type="InterPro" id="IPR017930">
    <property type="entry name" value="Myb_dom"/>
</dbReference>
<dbReference type="SMART" id="SM00717">
    <property type="entry name" value="SANT"/>
    <property type="match status" value="1"/>
</dbReference>
<feature type="compositionally biased region" description="Polar residues" evidence="8">
    <location>
        <begin position="436"/>
        <end position="463"/>
    </location>
</feature>
<evidence type="ECO:0000313" key="12">
    <source>
        <dbReference type="Proteomes" id="UP001154282"/>
    </source>
</evidence>
<dbReference type="EMBL" id="CAMGYJ010000009">
    <property type="protein sequence ID" value="CAI0472336.1"/>
    <property type="molecule type" value="Genomic_DNA"/>
</dbReference>
<dbReference type="GO" id="GO:0003723">
    <property type="term" value="F:RNA binding"/>
    <property type="evidence" value="ECO:0007669"/>
    <property type="project" value="UniProtKB-KW"/>
</dbReference>
<dbReference type="PANTHER" id="PTHR47122">
    <property type="entry name" value="MYB-LIKE DNA-BINDING DOMAIN CONTAINING PROTEIN, EXPRESSED"/>
    <property type="match status" value="1"/>
</dbReference>